<dbReference type="Gene3D" id="3.60.130.10">
    <property type="entry name" value="Clavaminate synthase-like"/>
    <property type="match status" value="1"/>
</dbReference>
<dbReference type="InterPro" id="IPR042098">
    <property type="entry name" value="TauD-like_sf"/>
</dbReference>
<dbReference type="OrthoDB" id="408743at2759"/>
<feature type="domain" description="TauD/TfdA-like" evidence="2">
    <location>
        <begin position="76"/>
        <end position="384"/>
    </location>
</feature>
<dbReference type="Proteomes" id="UP000697127">
    <property type="component" value="Unassembled WGS sequence"/>
</dbReference>
<dbReference type="PANTHER" id="PTHR10696:SF21">
    <property type="entry name" value="TAUD_TFDA-LIKE DOMAIN-CONTAINING PROTEIN"/>
    <property type="match status" value="1"/>
</dbReference>
<dbReference type="EMBL" id="PUHW01000029">
    <property type="protein sequence ID" value="KAG0690504.1"/>
    <property type="molecule type" value="Genomic_DNA"/>
</dbReference>
<gene>
    <name evidence="3" type="ORF">C6P40_002596</name>
</gene>
<dbReference type="InterPro" id="IPR003819">
    <property type="entry name" value="TauD/TfdA-like"/>
</dbReference>
<sequence length="403" mass="46633">MTVVDGIQSFTEGNPNVTGIYNNKIIKFTKLNNPNSRIVRGIEFPLAINLTLTDLNGNDIIINNDENENNQLIYNDISKFVNDLSSKYDYFKKLIRKHATLVIKGFNSNNPIFFSSFVDNFAIGSNLIQYEQNGIAHPRINIAKNVTTVNKSTGFKRLYAHQEFSRFKKYPSILSFFAKIPSISGGNETLTHATELFDSLNENYPEFIENILNKGIYLTQTWPYEEKLSDNSIYSWKATHSFGKLINFGDDLETEKLKAGKICKEFVVDDFEWTNDNGLKLHEHTQPIRIHPYTNNPILFSSLPTYYQKYKYDLENSKNPNLIKPPITYDDGEEIPIKYLEFILDKSIELCYEHKFELGDIVFVDNYQAYHGRTAYGNENREILASFWDDIKENKKDPPILKL</sequence>
<evidence type="ECO:0000313" key="4">
    <source>
        <dbReference type="Proteomes" id="UP000697127"/>
    </source>
</evidence>
<name>A0A9P6WNR0_9ASCO</name>
<evidence type="ECO:0000256" key="1">
    <source>
        <dbReference type="ARBA" id="ARBA00023002"/>
    </source>
</evidence>
<reference evidence="3" key="1">
    <citation type="submission" date="2020-11" db="EMBL/GenBank/DDBJ databases">
        <title>Kefir isolates.</title>
        <authorList>
            <person name="Marcisauskas S."/>
            <person name="Kim Y."/>
            <person name="Blasche S."/>
        </authorList>
    </citation>
    <scope>NUCLEOTIDE SEQUENCE</scope>
    <source>
        <strain evidence="3">Olga-1</strain>
    </source>
</reference>
<organism evidence="3 4">
    <name type="scientific">Pichia californica</name>
    <dbReference type="NCBI Taxonomy" id="460514"/>
    <lineage>
        <taxon>Eukaryota</taxon>
        <taxon>Fungi</taxon>
        <taxon>Dikarya</taxon>
        <taxon>Ascomycota</taxon>
        <taxon>Saccharomycotina</taxon>
        <taxon>Pichiomycetes</taxon>
        <taxon>Pichiales</taxon>
        <taxon>Pichiaceae</taxon>
        <taxon>Pichia</taxon>
    </lineage>
</organism>
<accession>A0A9P6WNR0</accession>
<proteinExistence type="predicted"/>
<evidence type="ECO:0000313" key="3">
    <source>
        <dbReference type="EMBL" id="KAG0690504.1"/>
    </source>
</evidence>
<dbReference type="InterPro" id="IPR050411">
    <property type="entry name" value="AlphaKG_dependent_hydroxylases"/>
</dbReference>
<dbReference type="Pfam" id="PF02668">
    <property type="entry name" value="TauD"/>
    <property type="match status" value="1"/>
</dbReference>
<evidence type="ECO:0000259" key="2">
    <source>
        <dbReference type="Pfam" id="PF02668"/>
    </source>
</evidence>
<dbReference type="AlphaFoldDB" id="A0A9P6WNR0"/>
<keyword evidence="4" id="KW-1185">Reference proteome</keyword>
<comment type="caution">
    <text evidence="3">The sequence shown here is derived from an EMBL/GenBank/DDBJ whole genome shotgun (WGS) entry which is preliminary data.</text>
</comment>
<protein>
    <recommendedName>
        <fullName evidence="2">TauD/TfdA-like domain-containing protein</fullName>
    </recommendedName>
</protein>
<keyword evidence="1" id="KW-0560">Oxidoreductase</keyword>
<dbReference type="PANTHER" id="PTHR10696">
    <property type="entry name" value="GAMMA-BUTYROBETAINE HYDROXYLASE-RELATED"/>
    <property type="match status" value="1"/>
</dbReference>
<dbReference type="SUPFAM" id="SSF51197">
    <property type="entry name" value="Clavaminate synthase-like"/>
    <property type="match status" value="1"/>
</dbReference>
<dbReference type="GO" id="GO:0016491">
    <property type="term" value="F:oxidoreductase activity"/>
    <property type="evidence" value="ECO:0007669"/>
    <property type="project" value="UniProtKB-KW"/>
</dbReference>